<name>A0A239TTB2_9FIRM</name>
<organism evidence="1 2">
    <name type="scientific">Megamonas hypermegale</name>
    <dbReference type="NCBI Taxonomy" id="158847"/>
    <lineage>
        <taxon>Bacteria</taxon>
        <taxon>Bacillati</taxon>
        <taxon>Bacillota</taxon>
        <taxon>Negativicutes</taxon>
        <taxon>Selenomonadales</taxon>
        <taxon>Selenomonadaceae</taxon>
        <taxon>Megamonas</taxon>
    </lineage>
</organism>
<gene>
    <name evidence="1" type="ORF">SAMEA4364220_01255</name>
</gene>
<dbReference type="EMBL" id="LT906446">
    <property type="protein sequence ID" value="SNV00114.1"/>
    <property type="molecule type" value="Genomic_DNA"/>
</dbReference>
<evidence type="ECO:0008006" key="3">
    <source>
        <dbReference type="Google" id="ProtNLM"/>
    </source>
</evidence>
<accession>A0A239TTB2</accession>
<reference evidence="1 2" key="1">
    <citation type="submission" date="2017-06" db="EMBL/GenBank/DDBJ databases">
        <authorList>
            <consortium name="Pathogen Informatics"/>
        </authorList>
    </citation>
    <scope>NUCLEOTIDE SEQUENCE [LARGE SCALE GENOMIC DNA]</scope>
    <source>
        <strain evidence="1 2">NCTC10570</strain>
    </source>
</reference>
<dbReference type="GeneID" id="78508184"/>
<keyword evidence="2" id="KW-1185">Reference proteome</keyword>
<dbReference type="eggNOG" id="ENOG5033GYK">
    <property type="taxonomic scope" value="Bacteria"/>
</dbReference>
<dbReference type="AlphaFoldDB" id="A0A239TTB2"/>
<evidence type="ECO:0000313" key="2">
    <source>
        <dbReference type="Proteomes" id="UP000215383"/>
    </source>
</evidence>
<dbReference type="RefSeq" id="WP_027890357.1">
    <property type="nucleotide sequence ID" value="NZ_CALXYH010000019.1"/>
</dbReference>
<dbReference type="Proteomes" id="UP000215383">
    <property type="component" value="Chromosome 1"/>
</dbReference>
<evidence type="ECO:0000313" key="1">
    <source>
        <dbReference type="EMBL" id="SNV00114.1"/>
    </source>
</evidence>
<proteinExistence type="predicted"/>
<protein>
    <recommendedName>
        <fullName evidence="3">Methylmalonyl-CoA carboxyltransferase 12S subunit</fullName>
    </recommendedName>
</protein>
<sequence>MANNNAPISEEVVAAISAAVEMMIGKKVIAVRIKRSDAWTMAGRRDNA</sequence>